<proteinExistence type="inferred from homology"/>
<protein>
    <submittedName>
        <fullName evidence="6">Peptidase, putative</fullName>
    </submittedName>
</protein>
<evidence type="ECO:0000313" key="6">
    <source>
        <dbReference type="EMBL" id="CUG94121.1"/>
    </source>
</evidence>
<dbReference type="GO" id="GO:0006508">
    <property type="term" value="P:proteolysis"/>
    <property type="evidence" value="ECO:0007669"/>
    <property type="project" value="InterPro"/>
</dbReference>
<sequence>MQRALTVLAVACLLAGTAVSKRPKWHQLEGYTFERYVADFGRQYSSTEEYLQRQTIFYTKLKSMQAHNADGTKTWKRGVNMFTDMTPEEWKAYNKAYKSPNRAPPSSVHVAADQANGVPFPLEVDYRTWTSPRVLTDVKHQGSCGSCWAHSATESFESYYALSTGMLPVLSVQQLTSCTPYGTAGCDGGDAVLAFMYINSTFYGQTEEWAYPYSDFFYPERNPNATTSVCKNVTDLFPNKTPYNWFADLNRIGCNGYGAVTPNSATSTKSALATIGPLSISVAAGNWQDYESGVLQNTAANGQTNEWSIDHDVQMVGYGHDAVLGLDYWIVRNSWSTLWGEQGFIRLDRPAVEPCSPDGTTCGTSGCLNGPHYPFVKENPPQPF</sequence>
<dbReference type="EMBL" id="CYKH01002220">
    <property type="protein sequence ID" value="CUG94121.1"/>
    <property type="molecule type" value="Genomic_DNA"/>
</dbReference>
<evidence type="ECO:0000256" key="2">
    <source>
        <dbReference type="ARBA" id="ARBA00023157"/>
    </source>
</evidence>
<dbReference type="OrthoDB" id="10253408at2759"/>
<feature type="signal peptide" evidence="3">
    <location>
        <begin position="1"/>
        <end position="20"/>
    </location>
</feature>
<evidence type="ECO:0000259" key="4">
    <source>
        <dbReference type="SMART" id="SM00645"/>
    </source>
</evidence>
<evidence type="ECO:0000256" key="3">
    <source>
        <dbReference type="SAM" id="SignalP"/>
    </source>
</evidence>
<feature type="chain" id="PRO_5018555793" evidence="3">
    <location>
        <begin position="21"/>
        <end position="384"/>
    </location>
</feature>
<dbReference type="InterPro" id="IPR039417">
    <property type="entry name" value="Peptidase_C1A_papain-like"/>
</dbReference>
<dbReference type="InterPro" id="IPR013128">
    <property type="entry name" value="Peptidase_C1A"/>
</dbReference>
<organism evidence="6 7">
    <name type="scientific">Bodo saltans</name>
    <name type="common">Flagellated protozoan</name>
    <dbReference type="NCBI Taxonomy" id="75058"/>
    <lineage>
        <taxon>Eukaryota</taxon>
        <taxon>Discoba</taxon>
        <taxon>Euglenozoa</taxon>
        <taxon>Kinetoplastea</taxon>
        <taxon>Metakinetoplastina</taxon>
        <taxon>Eubodonida</taxon>
        <taxon>Bodonidae</taxon>
        <taxon>Bodo</taxon>
    </lineage>
</organism>
<name>A0A0S4JXJ3_BODSA</name>
<evidence type="ECO:0000313" key="7">
    <source>
        <dbReference type="Proteomes" id="UP000051952"/>
    </source>
</evidence>
<feature type="domain" description="Peptidase C1A papain C-terminal" evidence="4">
    <location>
        <begin position="120"/>
        <end position="358"/>
    </location>
</feature>
<dbReference type="PRINTS" id="PR00705">
    <property type="entry name" value="PAPAIN"/>
</dbReference>
<evidence type="ECO:0000256" key="1">
    <source>
        <dbReference type="ARBA" id="ARBA00008455"/>
    </source>
</evidence>
<dbReference type="InterPro" id="IPR000169">
    <property type="entry name" value="Pept_cys_AS"/>
</dbReference>
<dbReference type="Pfam" id="PF08246">
    <property type="entry name" value="Inhibitor_I29"/>
    <property type="match status" value="1"/>
</dbReference>
<keyword evidence="7" id="KW-1185">Reference proteome</keyword>
<dbReference type="Gene3D" id="3.90.70.10">
    <property type="entry name" value="Cysteine proteinases"/>
    <property type="match status" value="1"/>
</dbReference>
<dbReference type="SMART" id="SM00645">
    <property type="entry name" value="Pept_C1"/>
    <property type="match status" value="1"/>
</dbReference>
<dbReference type="InterPro" id="IPR013201">
    <property type="entry name" value="Prot_inhib_I29"/>
</dbReference>
<dbReference type="InterPro" id="IPR000668">
    <property type="entry name" value="Peptidase_C1A_C"/>
</dbReference>
<dbReference type="AlphaFoldDB" id="A0A0S4JXJ3"/>
<dbReference type="Proteomes" id="UP000051952">
    <property type="component" value="Unassembled WGS sequence"/>
</dbReference>
<dbReference type="PROSITE" id="PS00139">
    <property type="entry name" value="THIOL_PROTEASE_CYS"/>
    <property type="match status" value="1"/>
</dbReference>
<keyword evidence="2" id="KW-1015">Disulfide bond</keyword>
<keyword evidence="3" id="KW-0732">Signal</keyword>
<dbReference type="PROSITE" id="PS00640">
    <property type="entry name" value="THIOL_PROTEASE_ASN"/>
    <property type="match status" value="1"/>
</dbReference>
<accession>A0A0S4JXJ3</accession>
<dbReference type="PANTHER" id="PTHR12411">
    <property type="entry name" value="CYSTEINE PROTEASE FAMILY C1-RELATED"/>
    <property type="match status" value="1"/>
</dbReference>
<dbReference type="VEuPathDB" id="TriTrypDB:BSAL_46600"/>
<dbReference type="GO" id="GO:0008234">
    <property type="term" value="F:cysteine-type peptidase activity"/>
    <property type="evidence" value="ECO:0007669"/>
    <property type="project" value="InterPro"/>
</dbReference>
<feature type="domain" description="Cathepsin propeptide inhibitor" evidence="5">
    <location>
        <begin position="33"/>
        <end position="90"/>
    </location>
</feature>
<dbReference type="OMA" id="NCGMATF"/>
<evidence type="ECO:0000259" key="5">
    <source>
        <dbReference type="SMART" id="SM00848"/>
    </source>
</evidence>
<dbReference type="InterPro" id="IPR038765">
    <property type="entry name" value="Papain-like_cys_pep_sf"/>
</dbReference>
<gene>
    <name evidence="6" type="ORF">BSAL_46600</name>
</gene>
<dbReference type="InterPro" id="IPR025661">
    <property type="entry name" value="Pept_asp_AS"/>
</dbReference>
<dbReference type="CDD" id="cd02248">
    <property type="entry name" value="Peptidase_C1A"/>
    <property type="match status" value="1"/>
</dbReference>
<dbReference type="Pfam" id="PF00112">
    <property type="entry name" value="Peptidase_C1"/>
    <property type="match status" value="1"/>
</dbReference>
<comment type="similarity">
    <text evidence="1">Belongs to the peptidase C1 family.</text>
</comment>
<dbReference type="SMART" id="SM00848">
    <property type="entry name" value="Inhibitor_I29"/>
    <property type="match status" value="1"/>
</dbReference>
<reference evidence="7" key="1">
    <citation type="submission" date="2015-09" db="EMBL/GenBank/DDBJ databases">
        <authorList>
            <consortium name="Pathogen Informatics"/>
        </authorList>
    </citation>
    <scope>NUCLEOTIDE SEQUENCE [LARGE SCALE GENOMIC DNA]</scope>
    <source>
        <strain evidence="7">Lake Konstanz</strain>
    </source>
</reference>
<dbReference type="SUPFAM" id="SSF54001">
    <property type="entry name" value="Cysteine proteinases"/>
    <property type="match status" value="1"/>
</dbReference>